<gene>
    <name evidence="1" type="ORF">M5D96_012011</name>
</gene>
<dbReference type="Proteomes" id="UP001059596">
    <property type="component" value="Unassembled WGS sequence"/>
</dbReference>
<keyword evidence="2" id="KW-1185">Reference proteome</keyword>
<protein>
    <submittedName>
        <fullName evidence="1">Uncharacterized protein</fullName>
    </submittedName>
</protein>
<dbReference type="EMBL" id="JAMKOV010000044">
    <property type="protein sequence ID" value="KAI8035200.1"/>
    <property type="molecule type" value="Genomic_DNA"/>
</dbReference>
<reference evidence="1" key="1">
    <citation type="journal article" date="2023" name="Genome Biol. Evol.">
        <title>Long-read-based Genome Assembly of Drosophila gunungcola Reveals Fewer Chemosensory Genes in Flower-breeding Species.</title>
        <authorList>
            <person name="Negi A."/>
            <person name="Liao B.Y."/>
            <person name="Yeh S.D."/>
        </authorList>
    </citation>
    <scope>NUCLEOTIDE SEQUENCE</scope>
    <source>
        <strain evidence="1">Sukarami</strain>
    </source>
</reference>
<name>A0A9P9YE24_9MUSC</name>
<sequence length="89" mass="9830">GPCQYFYLPFDSREAGIDIPCKLRLTACSQNRNGSGKVHTYGPTQFEVSKECRSLSGPHFHFPVLRPGDTTFPKRNAAGSGKGRQVRCV</sequence>
<evidence type="ECO:0000313" key="2">
    <source>
        <dbReference type="Proteomes" id="UP001059596"/>
    </source>
</evidence>
<dbReference type="AlphaFoldDB" id="A0A9P9YE24"/>
<organism evidence="1 2">
    <name type="scientific">Drosophila gunungcola</name>
    <name type="common">fruit fly</name>
    <dbReference type="NCBI Taxonomy" id="103775"/>
    <lineage>
        <taxon>Eukaryota</taxon>
        <taxon>Metazoa</taxon>
        <taxon>Ecdysozoa</taxon>
        <taxon>Arthropoda</taxon>
        <taxon>Hexapoda</taxon>
        <taxon>Insecta</taxon>
        <taxon>Pterygota</taxon>
        <taxon>Neoptera</taxon>
        <taxon>Endopterygota</taxon>
        <taxon>Diptera</taxon>
        <taxon>Brachycera</taxon>
        <taxon>Muscomorpha</taxon>
        <taxon>Ephydroidea</taxon>
        <taxon>Drosophilidae</taxon>
        <taxon>Drosophila</taxon>
        <taxon>Sophophora</taxon>
    </lineage>
</organism>
<proteinExistence type="predicted"/>
<feature type="non-terminal residue" evidence="1">
    <location>
        <position position="89"/>
    </location>
</feature>
<comment type="caution">
    <text evidence="1">The sequence shown here is derived from an EMBL/GenBank/DDBJ whole genome shotgun (WGS) entry which is preliminary data.</text>
</comment>
<evidence type="ECO:0000313" key="1">
    <source>
        <dbReference type="EMBL" id="KAI8035200.1"/>
    </source>
</evidence>
<accession>A0A9P9YE24</accession>